<protein>
    <submittedName>
        <fullName evidence="4">Uncharacterized protein</fullName>
    </submittedName>
</protein>
<feature type="region of interest" description="Disordered" evidence="1">
    <location>
        <begin position="249"/>
        <end position="276"/>
    </location>
</feature>
<dbReference type="AlphaFoldDB" id="J6EZJ7"/>
<keyword evidence="2" id="KW-1133">Transmembrane helix</keyword>
<evidence type="ECO:0000256" key="2">
    <source>
        <dbReference type="SAM" id="Phobius"/>
    </source>
</evidence>
<keyword evidence="2" id="KW-0472">Membrane</keyword>
<comment type="caution">
    <text evidence="4">The sequence shown here is derived from an EMBL/GenBank/DDBJ whole genome shotgun (WGS) entry which is preliminary data.</text>
</comment>
<sequence>MMLAIILTLLTFAQSAPVGRPVPDVVARHDRKRPGVIIGAVVGSVVGAFIIAFAIFWWRGKGCLDRKRPVTPSPPESARASIHSQRSQQSRIIGRVTHEEGWHHLPNPTVPSSAPSIKSAREKDDPGASVTSLSSPRKNDNRLPYIKASSPPPAPAENPWKIPRPRSANSVRSGTSSPVKEPYIRVSSETSRERRVSLQERLEQRERTASDHKEDLTEPGARAASMNRDPPLNRKPSFTMMLKNSSRVSLGATGAPSVGGYVTTQERLRNQDECSC</sequence>
<feature type="compositionally biased region" description="Low complexity" evidence="1">
    <location>
        <begin position="77"/>
        <end position="93"/>
    </location>
</feature>
<dbReference type="GeneID" id="25986229"/>
<gene>
    <name evidence="4" type="ORF">A1Q1_02716</name>
</gene>
<organism evidence="4 5">
    <name type="scientific">Trichosporon asahii var. asahii (strain ATCC 90039 / CBS 2479 / JCM 2466 / KCTC 7840 / NBRC 103889/ NCYC 2677 / UAMH 7654)</name>
    <name type="common">Yeast</name>
    <dbReference type="NCBI Taxonomy" id="1186058"/>
    <lineage>
        <taxon>Eukaryota</taxon>
        <taxon>Fungi</taxon>
        <taxon>Dikarya</taxon>
        <taxon>Basidiomycota</taxon>
        <taxon>Agaricomycotina</taxon>
        <taxon>Tremellomycetes</taxon>
        <taxon>Trichosporonales</taxon>
        <taxon>Trichosporonaceae</taxon>
        <taxon>Trichosporon</taxon>
    </lineage>
</organism>
<evidence type="ECO:0000256" key="1">
    <source>
        <dbReference type="SAM" id="MobiDB-lite"/>
    </source>
</evidence>
<feature type="transmembrane region" description="Helical" evidence="2">
    <location>
        <begin position="37"/>
        <end position="58"/>
    </location>
</feature>
<feature type="signal peptide" evidence="3">
    <location>
        <begin position="1"/>
        <end position="15"/>
    </location>
</feature>
<dbReference type="VEuPathDB" id="FungiDB:A1Q1_02716"/>
<evidence type="ECO:0000256" key="3">
    <source>
        <dbReference type="SAM" id="SignalP"/>
    </source>
</evidence>
<feature type="chain" id="PRO_5012158248" evidence="3">
    <location>
        <begin position="16"/>
        <end position="276"/>
    </location>
</feature>
<dbReference type="HOGENOM" id="CLU_1008978_0_0_1"/>
<dbReference type="EMBL" id="ALBS01000207">
    <property type="protein sequence ID" value="EJT48297.1"/>
    <property type="molecule type" value="Genomic_DNA"/>
</dbReference>
<accession>J6EZJ7</accession>
<dbReference type="KEGG" id="tasa:A1Q1_02716"/>
<evidence type="ECO:0000313" key="5">
    <source>
        <dbReference type="Proteomes" id="UP000002748"/>
    </source>
</evidence>
<dbReference type="Proteomes" id="UP000002748">
    <property type="component" value="Unassembled WGS sequence"/>
</dbReference>
<evidence type="ECO:0000313" key="4">
    <source>
        <dbReference type="EMBL" id="EJT48297.1"/>
    </source>
</evidence>
<keyword evidence="3" id="KW-0732">Signal</keyword>
<name>J6EZJ7_TRIAS</name>
<proteinExistence type="predicted"/>
<feature type="compositionally biased region" description="Basic and acidic residues" evidence="1">
    <location>
        <begin position="190"/>
        <end position="216"/>
    </location>
</feature>
<reference evidence="4 5" key="1">
    <citation type="journal article" date="2012" name="Eukaryot. Cell">
        <title>Draft genome sequence of CBS 2479, the standard type strain of Trichosporon asahii.</title>
        <authorList>
            <person name="Yang R.Y."/>
            <person name="Li H.T."/>
            <person name="Zhu H."/>
            <person name="Zhou G.P."/>
            <person name="Wang M."/>
            <person name="Wang L."/>
        </authorList>
    </citation>
    <scope>NUCLEOTIDE SEQUENCE [LARGE SCALE GENOMIC DNA]</scope>
    <source>
        <strain evidence="5">ATCC 90039 / CBS 2479 / JCM 2466 / KCTC 7840 / NCYC 2677 / UAMH 7654</strain>
    </source>
</reference>
<feature type="compositionally biased region" description="Polar residues" evidence="1">
    <location>
        <begin position="167"/>
        <end position="178"/>
    </location>
</feature>
<feature type="region of interest" description="Disordered" evidence="1">
    <location>
        <begin position="67"/>
        <end position="233"/>
    </location>
</feature>
<dbReference type="RefSeq" id="XP_014179452.1">
    <property type="nucleotide sequence ID" value="XM_014323977.1"/>
</dbReference>
<keyword evidence="2" id="KW-0812">Transmembrane</keyword>
<feature type="compositionally biased region" description="Basic and acidic residues" evidence="1">
    <location>
        <begin position="266"/>
        <end position="276"/>
    </location>
</feature>